<evidence type="ECO:0000313" key="3">
    <source>
        <dbReference type="Proteomes" id="UP001151760"/>
    </source>
</evidence>
<feature type="region of interest" description="Disordered" evidence="1">
    <location>
        <begin position="1"/>
        <end position="28"/>
    </location>
</feature>
<comment type="caution">
    <text evidence="2">The sequence shown here is derived from an EMBL/GenBank/DDBJ whole genome shotgun (WGS) entry which is preliminary data.</text>
</comment>
<evidence type="ECO:0000256" key="1">
    <source>
        <dbReference type="SAM" id="MobiDB-lite"/>
    </source>
</evidence>
<dbReference type="EMBL" id="BQNB010021126">
    <property type="protein sequence ID" value="GJU03166.1"/>
    <property type="molecule type" value="Genomic_DNA"/>
</dbReference>
<reference evidence="2" key="2">
    <citation type="submission" date="2022-01" db="EMBL/GenBank/DDBJ databases">
        <authorList>
            <person name="Yamashiro T."/>
            <person name="Shiraishi A."/>
            <person name="Satake H."/>
            <person name="Nakayama K."/>
        </authorList>
    </citation>
    <scope>NUCLEOTIDE SEQUENCE</scope>
</reference>
<feature type="region of interest" description="Disordered" evidence="1">
    <location>
        <begin position="52"/>
        <end position="103"/>
    </location>
</feature>
<keyword evidence="3" id="KW-1185">Reference proteome</keyword>
<feature type="compositionally biased region" description="Basic and acidic residues" evidence="1">
    <location>
        <begin position="86"/>
        <end position="103"/>
    </location>
</feature>
<dbReference type="Proteomes" id="UP001151760">
    <property type="component" value="Unassembled WGS sequence"/>
</dbReference>
<sequence>MKIEESLNVTFNETPPPSKTSPLVDDELDEEEAIKITKKKLSDDIEGLKLYKDYDEEREMEPRPRPTRETTLPLWSRSPGVRRQRERVVGFKEASNREGSRAG</sequence>
<feature type="compositionally biased region" description="Basic and acidic residues" evidence="1">
    <location>
        <begin position="52"/>
        <end position="68"/>
    </location>
</feature>
<reference evidence="2" key="1">
    <citation type="journal article" date="2022" name="Int. J. Mol. Sci.">
        <title>Draft Genome of Tanacetum Coccineum: Genomic Comparison of Closely Related Tanacetum-Family Plants.</title>
        <authorList>
            <person name="Yamashiro T."/>
            <person name="Shiraishi A."/>
            <person name="Nakayama K."/>
            <person name="Satake H."/>
        </authorList>
    </citation>
    <scope>NUCLEOTIDE SEQUENCE</scope>
</reference>
<protein>
    <submittedName>
        <fullName evidence="2">Uncharacterized protein</fullName>
    </submittedName>
</protein>
<gene>
    <name evidence="2" type="ORF">Tco_1113504</name>
</gene>
<organism evidence="2 3">
    <name type="scientific">Tanacetum coccineum</name>
    <dbReference type="NCBI Taxonomy" id="301880"/>
    <lineage>
        <taxon>Eukaryota</taxon>
        <taxon>Viridiplantae</taxon>
        <taxon>Streptophyta</taxon>
        <taxon>Embryophyta</taxon>
        <taxon>Tracheophyta</taxon>
        <taxon>Spermatophyta</taxon>
        <taxon>Magnoliopsida</taxon>
        <taxon>eudicotyledons</taxon>
        <taxon>Gunneridae</taxon>
        <taxon>Pentapetalae</taxon>
        <taxon>asterids</taxon>
        <taxon>campanulids</taxon>
        <taxon>Asterales</taxon>
        <taxon>Asteraceae</taxon>
        <taxon>Asteroideae</taxon>
        <taxon>Anthemideae</taxon>
        <taxon>Anthemidinae</taxon>
        <taxon>Tanacetum</taxon>
    </lineage>
</organism>
<proteinExistence type="predicted"/>
<accession>A0ABQ5ISY7</accession>
<evidence type="ECO:0000313" key="2">
    <source>
        <dbReference type="EMBL" id="GJU03166.1"/>
    </source>
</evidence>
<name>A0ABQ5ISY7_9ASTR</name>